<dbReference type="AlphaFoldDB" id="A0A2M4D3I2"/>
<evidence type="ECO:0000313" key="2">
    <source>
        <dbReference type="EMBL" id="MBW72144.1"/>
    </source>
</evidence>
<feature type="signal peptide" evidence="1">
    <location>
        <begin position="1"/>
        <end position="23"/>
    </location>
</feature>
<dbReference type="EMBL" id="GGFL01007966">
    <property type="protein sequence ID" value="MBW72144.1"/>
    <property type="molecule type" value="Transcribed_RNA"/>
</dbReference>
<protein>
    <submittedName>
        <fullName evidence="2">Putative secreted protein</fullName>
    </submittedName>
</protein>
<feature type="chain" id="PRO_5014610797" evidence="1">
    <location>
        <begin position="24"/>
        <end position="75"/>
    </location>
</feature>
<organism evidence="2">
    <name type="scientific">Anopheles darlingi</name>
    <name type="common">Mosquito</name>
    <dbReference type="NCBI Taxonomy" id="43151"/>
    <lineage>
        <taxon>Eukaryota</taxon>
        <taxon>Metazoa</taxon>
        <taxon>Ecdysozoa</taxon>
        <taxon>Arthropoda</taxon>
        <taxon>Hexapoda</taxon>
        <taxon>Insecta</taxon>
        <taxon>Pterygota</taxon>
        <taxon>Neoptera</taxon>
        <taxon>Endopterygota</taxon>
        <taxon>Diptera</taxon>
        <taxon>Nematocera</taxon>
        <taxon>Culicoidea</taxon>
        <taxon>Culicidae</taxon>
        <taxon>Anophelinae</taxon>
        <taxon>Anopheles</taxon>
    </lineage>
</organism>
<sequence length="75" mass="9076">MMIYIKCCRCRWLLLVYWRATDAMLVACARVIRTQAKTFAETPHSAISCRRRRRRRRRVPTVQSIAKEPHRRNLF</sequence>
<accession>A0A2M4D3I2</accession>
<proteinExistence type="predicted"/>
<keyword evidence="1" id="KW-0732">Signal</keyword>
<name>A0A2M4D3I2_ANODA</name>
<reference evidence="2" key="1">
    <citation type="submission" date="2018-01" db="EMBL/GenBank/DDBJ databases">
        <title>An insight into the sialome of Amazonian anophelines.</title>
        <authorList>
            <person name="Ribeiro J.M."/>
            <person name="Scarpassa V."/>
            <person name="Calvo E."/>
        </authorList>
    </citation>
    <scope>NUCLEOTIDE SEQUENCE</scope>
</reference>
<evidence type="ECO:0000256" key="1">
    <source>
        <dbReference type="SAM" id="SignalP"/>
    </source>
</evidence>